<dbReference type="SUPFAM" id="SSF53474">
    <property type="entry name" value="alpha/beta-Hydrolases"/>
    <property type="match status" value="1"/>
</dbReference>
<dbReference type="RefSeq" id="WP_062797726.1">
    <property type="nucleotide sequence ID" value="NZ_CP014844.1"/>
</dbReference>
<dbReference type="KEGG" id="cnan:A2G96_06160"/>
<proteinExistence type="predicted"/>
<dbReference type="Gene3D" id="3.40.50.1820">
    <property type="entry name" value="alpha/beta hydrolase"/>
    <property type="match status" value="1"/>
</dbReference>
<evidence type="ECO:0000313" key="3">
    <source>
        <dbReference type="EMBL" id="AMR77347.1"/>
    </source>
</evidence>
<sequence>MSLGAAGIRRVAVTVQAAAALGIAAALVRTAAWPWPGALAAGAGLILGGFACGIAIAFALSGRGLWVARGDHPPAPPAELAATRRPLRPAEALRCYATECLAVLRMFDWLQPFRARAPFAPADPARPGRDAPPVLLVHGYACGQAIWLDMQPALAAAGYRCHGIDLEPVFGDIDDYAHALLAAMRRIRAESGRAPLLLCHSMGGLAARAALQLAGDEDLCAGIVTLGSPHHGSALARFGGGHNARQMRCGSPWLRALAAAETPRLRARMISIFSWHDSIAGPPCTGWLDGAGHIPLSGIGHVSLLRHPAAVRAALDALAELSARGR</sequence>
<dbReference type="GO" id="GO:0016740">
    <property type="term" value="F:transferase activity"/>
    <property type="evidence" value="ECO:0007669"/>
    <property type="project" value="UniProtKB-KW"/>
</dbReference>
<dbReference type="Pfam" id="PF00561">
    <property type="entry name" value="Abhydrolase_1"/>
    <property type="match status" value="1"/>
</dbReference>
<organism evidence="3 4">
    <name type="scientific">Cupriavidus nantongensis</name>
    <dbReference type="NCBI Taxonomy" id="1796606"/>
    <lineage>
        <taxon>Bacteria</taxon>
        <taxon>Pseudomonadati</taxon>
        <taxon>Pseudomonadota</taxon>
        <taxon>Betaproteobacteria</taxon>
        <taxon>Burkholderiales</taxon>
        <taxon>Burkholderiaceae</taxon>
        <taxon>Cupriavidus</taxon>
    </lineage>
</organism>
<dbReference type="Proteomes" id="UP000075238">
    <property type="component" value="Chromosome 1"/>
</dbReference>
<protein>
    <submittedName>
        <fullName evidence="3">Acetyltransferase</fullName>
    </submittedName>
</protein>
<dbReference type="STRING" id="1796606.A2G96_06160"/>
<dbReference type="EMBL" id="CP014844">
    <property type="protein sequence ID" value="AMR77347.1"/>
    <property type="molecule type" value="Genomic_DNA"/>
</dbReference>
<keyword evidence="1" id="KW-1133">Transmembrane helix</keyword>
<dbReference type="AlphaFoldDB" id="A0A142JGY5"/>
<feature type="transmembrane region" description="Helical" evidence="1">
    <location>
        <begin position="12"/>
        <end position="32"/>
    </location>
</feature>
<evidence type="ECO:0000313" key="4">
    <source>
        <dbReference type="Proteomes" id="UP000075238"/>
    </source>
</evidence>
<feature type="domain" description="AB hydrolase-1" evidence="2">
    <location>
        <begin position="132"/>
        <end position="236"/>
    </location>
</feature>
<evidence type="ECO:0000259" key="2">
    <source>
        <dbReference type="Pfam" id="PF00561"/>
    </source>
</evidence>
<feature type="transmembrane region" description="Helical" evidence="1">
    <location>
        <begin position="38"/>
        <end position="60"/>
    </location>
</feature>
<reference evidence="3 4" key="1">
    <citation type="submission" date="2016-03" db="EMBL/GenBank/DDBJ databases">
        <title>Complete genome sequence of a novel chlorpyrifos degrading bacterium, Cupriavidus nantongensis sp. X1.</title>
        <authorList>
            <person name="Fang L."/>
        </authorList>
    </citation>
    <scope>NUCLEOTIDE SEQUENCE [LARGE SCALE GENOMIC DNA]</scope>
    <source>
        <strain evidence="3 4">X1</strain>
    </source>
</reference>
<dbReference type="InterPro" id="IPR000073">
    <property type="entry name" value="AB_hydrolase_1"/>
</dbReference>
<dbReference type="InterPro" id="IPR029058">
    <property type="entry name" value="AB_hydrolase_fold"/>
</dbReference>
<keyword evidence="1" id="KW-0472">Membrane</keyword>
<name>A0A142JGY5_9BURK</name>
<gene>
    <name evidence="3" type="ORF">A2G96_06160</name>
</gene>
<dbReference type="PANTHER" id="PTHR37946:SF1">
    <property type="entry name" value="SLL1969 PROTEIN"/>
    <property type="match status" value="1"/>
</dbReference>
<dbReference type="OrthoDB" id="275181at2"/>
<keyword evidence="4" id="KW-1185">Reference proteome</keyword>
<keyword evidence="3" id="KW-0808">Transferase</keyword>
<dbReference type="PANTHER" id="PTHR37946">
    <property type="entry name" value="SLL1969 PROTEIN"/>
    <property type="match status" value="1"/>
</dbReference>
<keyword evidence="1" id="KW-0812">Transmembrane</keyword>
<evidence type="ECO:0000256" key="1">
    <source>
        <dbReference type="SAM" id="Phobius"/>
    </source>
</evidence>
<accession>A0A142JGY5</accession>